<evidence type="ECO:0000313" key="2">
    <source>
        <dbReference type="Proteomes" id="UP000001966"/>
    </source>
</evidence>
<protein>
    <recommendedName>
        <fullName evidence="3">Transposase IS4-like domain-containing protein</fullName>
    </recommendedName>
</protein>
<evidence type="ECO:0008006" key="3">
    <source>
        <dbReference type="Google" id="ProtNLM"/>
    </source>
</evidence>
<evidence type="ECO:0000313" key="1">
    <source>
        <dbReference type="EMBL" id="ABI59843.1"/>
    </source>
</evidence>
<dbReference type="KEGG" id="net:Neut_1600"/>
<organism evidence="1 2">
    <name type="scientific">Nitrosomonas eutropha (strain DSM 101675 / C91 / Nm57)</name>
    <dbReference type="NCBI Taxonomy" id="335283"/>
    <lineage>
        <taxon>Bacteria</taxon>
        <taxon>Pseudomonadati</taxon>
        <taxon>Pseudomonadota</taxon>
        <taxon>Betaproteobacteria</taxon>
        <taxon>Nitrosomonadales</taxon>
        <taxon>Nitrosomonadaceae</taxon>
        <taxon>Nitrosomonas</taxon>
    </lineage>
</organism>
<reference evidence="1 2" key="1">
    <citation type="journal article" date="2007" name="Environ. Microbiol.">
        <title>Whole-genome analysis of the ammonia-oxidizing bacterium, Nitrosomonas eutropha C91: implications for niche adaptation.</title>
        <authorList>
            <person name="Stein L.Y."/>
            <person name="Arp D.J."/>
            <person name="Berube P.M."/>
            <person name="Chain P.S."/>
            <person name="Hauser L."/>
            <person name="Jetten M.S."/>
            <person name="Klotz M.G."/>
            <person name="Larimer F.W."/>
            <person name="Norton J.M."/>
            <person name="Op den Camp H.J.M."/>
            <person name="Shin M."/>
            <person name="Wei X."/>
        </authorList>
    </citation>
    <scope>NUCLEOTIDE SEQUENCE [LARGE SCALE GENOMIC DNA]</scope>
    <source>
        <strain evidence="2">DSM 101675 / C91 / Nm57</strain>
    </source>
</reference>
<dbReference type="HOGENOM" id="CLU_2667359_0_0_4"/>
<dbReference type="AlphaFoldDB" id="Q0AFN9"/>
<proteinExistence type="predicted"/>
<accession>Q0AFN9</accession>
<sequence length="75" mass="8848">MHTRIGFDPGWAQLNPLLQTKTMTIRPYVIKSNKKVPRQSFQGRGNSKTDNSDLDRGLYRYRHLVENIFVWLKQS</sequence>
<dbReference type="EMBL" id="CP000450">
    <property type="protein sequence ID" value="ABI59843.1"/>
    <property type="molecule type" value="Genomic_DNA"/>
</dbReference>
<name>Q0AFN9_NITEC</name>
<gene>
    <name evidence="1" type="ordered locus">Neut_1600</name>
</gene>
<dbReference type="Proteomes" id="UP000001966">
    <property type="component" value="Chromosome"/>
</dbReference>